<protein>
    <submittedName>
        <fullName evidence="2">Uncharacterized protein</fullName>
    </submittedName>
</protein>
<organism evidence="2 3">
    <name type="scientific">Luteolibacter luteus</name>
    <dbReference type="NCBI Taxonomy" id="2728835"/>
    <lineage>
        <taxon>Bacteria</taxon>
        <taxon>Pseudomonadati</taxon>
        <taxon>Verrucomicrobiota</taxon>
        <taxon>Verrucomicrobiia</taxon>
        <taxon>Verrucomicrobiales</taxon>
        <taxon>Verrucomicrobiaceae</taxon>
        <taxon>Luteolibacter</taxon>
    </lineage>
</organism>
<dbReference type="Proteomes" id="UP000501812">
    <property type="component" value="Chromosome"/>
</dbReference>
<feature type="compositionally biased region" description="Polar residues" evidence="1">
    <location>
        <begin position="21"/>
        <end position="30"/>
    </location>
</feature>
<evidence type="ECO:0000256" key="1">
    <source>
        <dbReference type="SAM" id="MobiDB-lite"/>
    </source>
</evidence>
<dbReference type="KEGG" id="luo:HHL09_20280"/>
<feature type="region of interest" description="Disordered" evidence="1">
    <location>
        <begin position="21"/>
        <end position="42"/>
    </location>
</feature>
<feature type="compositionally biased region" description="Basic and acidic residues" evidence="1">
    <location>
        <begin position="31"/>
        <end position="42"/>
    </location>
</feature>
<proteinExistence type="predicted"/>
<evidence type="ECO:0000313" key="3">
    <source>
        <dbReference type="Proteomes" id="UP000501812"/>
    </source>
</evidence>
<accession>A0A858RMT5</accession>
<gene>
    <name evidence="2" type="ORF">HHL09_20280</name>
</gene>
<evidence type="ECO:0000313" key="2">
    <source>
        <dbReference type="EMBL" id="QJE98025.1"/>
    </source>
</evidence>
<name>A0A858RMT5_9BACT</name>
<dbReference type="AlphaFoldDB" id="A0A858RMT5"/>
<dbReference type="EMBL" id="CP051774">
    <property type="protein sequence ID" value="QJE98025.1"/>
    <property type="molecule type" value="Genomic_DNA"/>
</dbReference>
<keyword evidence="3" id="KW-1185">Reference proteome</keyword>
<reference evidence="2 3" key="1">
    <citation type="submission" date="2020-04" db="EMBL/GenBank/DDBJ databases">
        <title>Luteolibacter sp. G-1-1-1 isolated from soil.</title>
        <authorList>
            <person name="Dahal R.H."/>
        </authorList>
    </citation>
    <scope>NUCLEOTIDE SEQUENCE [LARGE SCALE GENOMIC DNA]</scope>
    <source>
        <strain evidence="2 3">G-1-1-1</strain>
    </source>
</reference>
<dbReference type="RefSeq" id="WP_169456451.1">
    <property type="nucleotide sequence ID" value="NZ_CP051774.1"/>
</dbReference>
<sequence length="127" mass="14777">MSFFDFFFPEQAQASHLRSIAESQRLQSHQDGQRQFREERDRRWESSRSQVLEKRVEQLENDLGQAGLIIESLLQLLEESGTIKRDEVMKRAIAVDLADGVQDGKLTPPEIANRARPFISHRKWNQA</sequence>